<sequence length="129" mass="14066">MATAAIDSTAINYTHKIQTRGFDLIADEPVESGGQNAGPAPYEYVLAGLAACTAITLRMYAEHKGWDVGLLHVDLTLLKDREGNTRIERVLKTNATLDEEQWAGLLRTAEKTPVTLTLRNGAEIVTERG</sequence>
<dbReference type="InterPro" id="IPR015946">
    <property type="entry name" value="KH_dom-like_a/b"/>
</dbReference>
<dbReference type="SUPFAM" id="SSF82784">
    <property type="entry name" value="OsmC-like"/>
    <property type="match status" value="1"/>
</dbReference>
<evidence type="ECO:0000313" key="2">
    <source>
        <dbReference type="Proteomes" id="UP000253940"/>
    </source>
</evidence>
<accession>A0A345PB58</accession>
<dbReference type="OrthoDB" id="9789573at2"/>
<dbReference type="InterPro" id="IPR003718">
    <property type="entry name" value="OsmC/Ohr_fam"/>
</dbReference>
<keyword evidence="2" id="KW-1185">Reference proteome</keyword>
<dbReference type="PANTHER" id="PTHR39624:SF2">
    <property type="entry name" value="OSMC-LIKE PROTEIN"/>
    <property type="match status" value="1"/>
</dbReference>
<dbReference type="AlphaFoldDB" id="A0A345PB58"/>
<dbReference type="PANTHER" id="PTHR39624">
    <property type="entry name" value="PROTEIN INVOLVED IN RIMO-MEDIATED BETA-METHYLTHIOLATION OF RIBOSOMAL PROTEIN S12 YCAO"/>
    <property type="match status" value="1"/>
</dbReference>
<evidence type="ECO:0000313" key="1">
    <source>
        <dbReference type="EMBL" id="AXI04517.1"/>
    </source>
</evidence>
<dbReference type="Pfam" id="PF02566">
    <property type="entry name" value="OsmC"/>
    <property type="match status" value="1"/>
</dbReference>
<dbReference type="KEGG" id="mbah:HYN46_03670"/>
<protein>
    <submittedName>
        <fullName evidence="1">OsmC family peroxiredoxin</fullName>
    </submittedName>
</protein>
<dbReference type="InterPro" id="IPR036102">
    <property type="entry name" value="OsmC/Ohrsf"/>
</dbReference>
<name>A0A345PB58_9GAMM</name>
<reference evidence="1 2" key="1">
    <citation type="submission" date="2018-07" db="EMBL/GenBank/DDBJ databases">
        <title>Genome sequencing of Moraxellaceae gen. HYN0046.</title>
        <authorList>
            <person name="Kim M."/>
            <person name="Yi H."/>
        </authorList>
    </citation>
    <scope>NUCLEOTIDE SEQUENCE [LARGE SCALE GENOMIC DNA]</scope>
    <source>
        <strain evidence="1 2">HYN0046</strain>
    </source>
</reference>
<dbReference type="EMBL" id="CP031222">
    <property type="protein sequence ID" value="AXI04517.1"/>
    <property type="molecule type" value="Genomic_DNA"/>
</dbReference>
<dbReference type="Proteomes" id="UP000253940">
    <property type="component" value="Chromosome"/>
</dbReference>
<proteinExistence type="predicted"/>
<dbReference type="Gene3D" id="3.30.300.20">
    <property type="match status" value="1"/>
</dbReference>
<organism evidence="1 2">
    <name type="scientific">Aquirhabdus parva</name>
    <dbReference type="NCBI Taxonomy" id="2283318"/>
    <lineage>
        <taxon>Bacteria</taxon>
        <taxon>Pseudomonadati</taxon>
        <taxon>Pseudomonadota</taxon>
        <taxon>Gammaproteobacteria</taxon>
        <taxon>Moraxellales</taxon>
        <taxon>Moraxellaceae</taxon>
        <taxon>Aquirhabdus</taxon>
    </lineage>
</organism>
<gene>
    <name evidence="1" type="ORF">HYN46_03670</name>
</gene>